<dbReference type="InterPro" id="IPR036259">
    <property type="entry name" value="MFS_trans_sf"/>
</dbReference>
<proteinExistence type="predicted"/>
<feature type="transmembrane region" description="Helical" evidence="1">
    <location>
        <begin position="128"/>
        <end position="146"/>
    </location>
</feature>
<feature type="domain" description="Major facilitator superfamily (MFS) profile" evidence="2">
    <location>
        <begin position="1"/>
        <end position="367"/>
    </location>
</feature>
<feature type="transmembrane region" description="Helical" evidence="1">
    <location>
        <begin position="193"/>
        <end position="213"/>
    </location>
</feature>
<dbReference type="AlphaFoldDB" id="A0AA51UDY3"/>
<dbReference type="KEGG" id="mmav:RE476_07240"/>
<dbReference type="GeneID" id="84229923"/>
<dbReference type="InterPro" id="IPR020846">
    <property type="entry name" value="MFS_dom"/>
</dbReference>
<dbReference type="PANTHER" id="PTHR23526:SF2">
    <property type="entry name" value="MAJOR FACILITATOR SUPERFAMILY (MFS) PROFILE DOMAIN-CONTAINING PROTEIN"/>
    <property type="match status" value="1"/>
</dbReference>
<dbReference type="Gene3D" id="1.20.1250.20">
    <property type="entry name" value="MFS general substrate transporter like domains"/>
    <property type="match status" value="1"/>
</dbReference>
<feature type="transmembrane region" description="Helical" evidence="1">
    <location>
        <begin position="341"/>
        <end position="358"/>
    </location>
</feature>
<feature type="transmembrane region" description="Helical" evidence="1">
    <location>
        <begin position="312"/>
        <end position="335"/>
    </location>
</feature>
<dbReference type="Pfam" id="PF07690">
    <property type="entry name" value="MFS_1"/>
    <property type="match status" value="1"/>
</dbReference>
<evidence type="ECO:0000313" key="4">
    <source>
        <dbReference type="Proteomes" id="UP001183006"/>
    </source>
</evidence>
<dbReference type="SUPFAM" id="SSF103473">
    <property type="entry name" value="MFS general substrate transporter"/>
    <property type="match status" value="1"/>
</dbReference>
<protein>
    <submittedName>
        <fullName evidence="3">MFS transporter</fullName>
    </submittedName>
</protein>
<dbReference type="InterPro" id="IPR011701">
    <property type="entry name" value="MFS"/>
</dbReference>
<accession>A0AA51UDY3</accession>
<dbReference type="InterPro" id="IPR052528">
    <property type="entry name" value="Sugar_transport-like"/>
</dbReference>
<sequence>MVFGPYTTMKVNTIQFLANASHMMSNIFIPIFARSLGASFFEVGVIAACFSLATFVSSFIFGKAADINRLRPIVLVGLLMSAIAFLLQVFANDTLSLAAIRALVGFCMGIYPAALTVYVYYQKESIGKFSSFGSLGWMAGFLVAGFVGDIKYLFIISSFFYCISFLAALQLKDVEKPSLKVSYFSLKTFRKNIATYLSVFVRHTGAAGVWAILPLYLTFLGASGVWIGLIYAINPFLQFLIMRRLDRFGNEWLMKWGFIMSGLAFFGYFMSPNYVFIIPGMVFVAFGWSFLFVGASQLLMERSDEKATATGILNSVIAASNIVGAILGGAMLQLYGFKETMVFAVLCSIAGVIIFKILDRPFLQSTA</sequence>
<name>A0AA51UDY3_9EURY</name>
<keyword evidence="1" id="KW-0812">Transmembrane</keyword>
<gene>
    <name evidence="3" type="ORF">RE476_07240</name>
</gene>
<feature type="transmembrane region" description="Helical" evidence="1">
    <location>
        <begin position="73"/>
        <end position="91"/>
    </location>
</feature>
<dbReference type="PROSITE" id="PS50850">
    <property type="entry name" value="MFS"/>
    <property type="match status" value="1"/>
</dbReference>
<feature type="transmembrane region" description="Helical" evidence="1">
    <location>
        <begin position="253"/>
        <end position="270"/>
    </location>
</feature>
<dbReference type="Proteomes" id="UP001183006">
    <property type="component" value="Chromosome"/>
</dbReference>
<feature type="transmembrane region" description="Helical" evidence="1">
    <location>
        <begin position="152"/>
        <end position="172"/>
    </location>
</feature>
<feature type="transmembrane region" description="Helical" evidence="1">
    <location>
        <begin position="219"/>
        <end position="241"/>
    </location>
</feature>
<keyword evidence="1" id="KW-0472">Membrane</keyword>
<evidence type="ECO:0000259" key="2">
    <source>
        <dbReference type="PROSITE" id="PS50850"/>
    </source>
</evidence>
<keyword evidence="4" id="KW-1185">Reference proteome</keyword>
<feature type="transmembrane region" description="Helical" evidence="1">
    <location>
        <begin position="39"/>
        <end position="61"/>
    </location>
</feature>
<feature type="transmembrane region" description="Helical" evidence="1">
    <location>
        <begin position="276"/>
        <end position="300"/>
    </location>
</feature>
<dbReference type="PANTHER" id="PTHR23526">
    <property type="entry name" value="INTEGRAL MEMBRANE TRANSPORT PROTEIN-RELATED"/>
    <property type="match status" value="1"/>
</dbReference>
<dbReference type="GO" id="GO:0022857">
    <property type="term" value="F:transmembrane transporter activity"/>
    <property type="evidence" value="ECO:0007669"/>
    <property type="project" value="InterPro"/>
</dbReference>
<feature type="transmembrane region" description="Helical" evidence="1">
    <location>
        <begin position="97"/>
        <end position="121"/>
    </location>
</feature>
<keyword evidence="1" id="KW-1133">Transmembrane helix</keyword>
<evidence type="ECO:0000256" key="1">
    <source>
        <dbReference type="SAM" id="Phobius"/>
    </source>
</evidence>
<dbReference type="RefSeq" id="WP_309306989.1">
    <property type="nucleotide sequence ID" value="NZ_CP133594.1"/>
</dbReference>
<reference evidence="3" key="1">
    <citation type="submission" date="2023-08" db="EMBL/GenBank/DDBJ databases">
        <title>Methanolobus mangrovi sp. nov. and Methanolobus sediminis sp. nov, two novel methylotrophic methanogens isolated from mangrove sediments in China.</title>
        <authorList>
            <person name="Zhou J."/>
        </authorList>
    </citation>
    <scope>NUCLEOTIDE SEQUENCE</scope>
    <source>
        <strain evidence="3">FTZ2</strain>
    </source>
</reference>
<evidence type="ECO:0000313" key="3">
    <source>
        <dbReference type="EMBL" id="WMW21203.1"/>
    </source>
</evidence>
<dbReference type="EMBL" id="CP133594">
    <property type="protein sequence ID" value="WMW21203.1"/>
    <property type="molecule type" value="Genomic_DNA"/>
</dbReference>
<organism evidence="3 4">
    <name type="scientific">Methanolobus mangrovi</name>
    <dbReference type="NCBI Taxonomy" id="3072977"/>
    <lineage>
        <taxon>Archaea</taxon>
        <taxon>Methanobacteriati</taxon>
        <taxon>Methanobacteriota</taxon>
        <taxon>Stenosarchaea group</taxon>
        <taxon>Methanomicrobia</taxon>
        <taxon>Methanosarcinales</taxon>
        <taxon>Methanosarcinaceae</taxon>
        <taxon>Methanolobus</taxon>
    </lineage>
</organism>